<keyword evidence="3" id="KW-0804">Transcription</keyword>
<dbReference type="Pfam" id="PF09339">
    <property type="entry name" value="HTH_IclR"/>
    <property type="match status" value="1"/>
</dbReference>
<dbReference type="PANTHER" id="PTHR30136">
    <property type="entry name" value="HELIX-TURN-HELIX TRANSCRIPTIONAL REGULATOR, ICLR FAMILY"/>
    <property type="match status" value="1"/>
</dbReference>
<dbReference type="SMART" id="SM00346">
    <property type="entry name" value="HTH_ICLR"/>
    <property type="match status" value="1"/>
</dbReference>
<organism evidence="6">
    <name type="scientific">mine drainage metagenome</name>
    <dbReference type="NCBI Taxonomy" id="410659"/>
    <lineage>
        <taxon>unclassified sequences</taxon>
        <taxon>metagenomes</taxon>
        <taxon>ecological metagenomes</taxon>
    </lineage>
</organism>
<dbReference type="EMBL" id="MLJW01004652">
    <property type="protein sequence ID" value="OIQ69572.1"/>
    <property type="molecule type" value="Genomic_DNA"/>
</dbReference>
<dbReference type="InterPro" id="IPR050707">
    <property type="entry name" value="HTH_MetabolicPath_Reg"/>
</dbReference>
<evidence type="ECO:0000259" key="4">
    <source>
        <dbReference type="PROSITE" id="PS51077"/>
    </source>
</evidence>
<dbReference type="Gene3D" id="1.10.10.10">
    <property type="entry name" value="Winged helix-like DNA-binding domain superfamily/Winged helix DNA-binding domain"/>
    <property type="match status" value="1"/>
</dbReference>
<feature type="domain" description="HTH iclR-type" evidence="4">
    <location>
        <begin position="15"/>
        <end position="78"/>
    </location>
</feature>
<dbReference type="Gene3D" id="3.30.450.40">
    <property type="match status" value="1"/>
</dbReference>
<keyword evidence="1" id="KW-0805">Transcription regulation</keyword>
<dbReference type="GO" id="GO:0003677">
    <property type="term" value="F:DNA binding"/>
    <property type="evidence" value="ECO:0007669"/>
    <property type="project" value="UniProtKB-KW"/>
</dbReference>
<dbReference type="InterPro" id="IPR029016">
    <property type="entry name" value="GAF-like_dom_sf"/>
</dbReference>
<sequence length="268" mass="28650">MAKKEGSPRASQYRVGSVARAIELIDLVAGGPAEGLTLSQITNLVDASKSTVFALLHTLAEFSYVRVIEPGPRYLPGMALVRLGDLSTSHQPIGQIARPVLHSLSQLTQLTIRVAINDDGHPVFIERIDSPGAVRFNTPLGIRELAHVSSAGKAILAEMSPDDVSRVAQESGLVARTKKTHTTLESLTADLVEIRKRGYAVDNEEDAEGVFCVGAAFFDHTGRCAGALSATGIKGDLTQKKLDELGKLVQKHALELSKTLGSPIRRNA</sequence>
<dbReference type="PROSITE" id="PS51078">
    <property type="entry name" value="ICLR_ED"/>
    <property type="match status" value="1"/>
</dbReference>
<evidence type="ECO:0000256" key="3">
    <source>
        <dbReference type="ARBA" id="ARBA00023163"/>
    </source>
</evidence>
<dbReference type="SUPFAM" id="SSF46785">
    <property type="entry name" value="Winged helix' DNA-binding domain"/>
    <property type="match status" value="1"/>
</dbReference>
<accession>A0A1J5PPR9</accession>
<dbReference type="InterPro" id="IPR036388">
    <property type="entry name" value="WH-like_DNA-bd_sf"/>
</dbReference>
<comment type="caution">
    <text evidence="6">The sequence shown here is derived from an EMBL/GenBank/DDBJ whole genome shotgun (WGS) entry which is preliminary data.</text>
</comment>
<evidence type="ECO:0000256" key="1">
    <source>
        <dbReference type="ARBA" id="ARBA00023015"/>
    </source>
</evidence>
<dbReference type="PROSITE" id="PS51077">
    <property type="entry name" value="HTH_ICLR"/>
    <property type="match status" value="1"/>
</dbReference>
<dbReference type="InterPro" id="IPR005471">
    <property type="entry name" value="Tscrpt_reg_IclR_N"/>
</dbReference>
<dbReference type="GO" id="GO:0003700">
    <property type="term" value="F:DNA-binding transcription factor activity"/>
    <property type="evidence" value="ECO:0007669"/>
    <property type="project" value="TreeGrafter"/>
</dbReference>
<dbReference type="InterPro" id="IPR036390">
    <property type="entry name" value="WH_DNA-bd_sf"/>
</dbReference>
<reference evidence="6" key="1">
    <citation type="submission" date="2016-10" db="EMBL/GenBank/DDBJ databases">
        <title>Sequence of Gallionella enrichment culture.</title>
        <authorList>
            <person name="Poehlein A."/>
            <person name="Muehling M."/>
            <person name="Daniel R."/>
        </authorList>
    </citation>
    <scope>NUCLEOTIDE SEQUENCE</scope>
</reference>
<evidence type="ECO:0000313" key="6">
    <source>
        <dbReference type="EMBL" id="OIQ69572.1"/>
    </source>
</evidence>
<proteinExistence type="predicted"/>
<name>A0A1J5PPR9_9ZZZZ</name>
<dbReference type="InterPro" id="IPR014757">
    <property type="entry name" value="Tscrpt_reg_IclR_C"/>
</dbReference>
<dbReference type="GO" id="GO:0045892">
    <property type="term" value="P:negative regulation of DNA-templated transcription"/>
    <property type="evidence" value="ECO:0007669"/>
    <property type="project" value="TreeGrafter"/>
</dbReference>
<protein>
    <submittedName>
        <fullName evidence="6">Acetate operon repressor</fullName>
    </submittedName>
</protein>
<feature type="domain" description="IclR-ED" evidence="5">
    <location>
        <begin position="79"/>
        <end position="262"/>
    </location>
</feature>
<evidence type="ECO:0000259" key="5">
    <source>
        <dbReference type="PROSITE" id="PS51078"/>
    </source>
</evidence>
<dbReference type="PANTHER" id="PTHR30136:SF35">
    <property type="entry name" value="HTH-TYPE TRANSCRIPTIONAL REGULATOR RV1719"/>
    <property type="match status" value="1"/>
</dbReference>
<dbReference type="Pfam" id="PF01614">
    <property type="entry name" value="IclR_C"/>
    <property type="match status" value="1"/>
</dbReference>
<evidence type="ECO:0000256" key="2">
    <source>
        <dbReference type="ARBA" id="ARBA00023125"/>
    </source>
</evidence>
<dbReference type="SUPFAM" id="SSF55781">
    <property type="entry name" value="GAF domain-like"/>
    <property type="match status" value="1"/>
</dbReference>
<gene>
    <name evidence="6" type="primary">iclR_9</name>
    <name evidence="6" type="ORF">GALL_488250</name>
</gene>
<keyword evidence="2" id="KW-0238">DNA-binding</keyword>
<dbReference type="AlphaFoldDB" id="A0A1J5PPR9"/>